<sequence length="126" mass="14780">MWNVWLWLWLCIYYISMVEGNAEVSWILRLNNCSWNTPYDQNSLHFRKDIQIPSIIDLPWKQDDLPCGIFAIIASWTAIDAVSVDIDDTTITIIQDGVYVREEVDDDTNNKALVDVRVLDTLWFIR</sequence>
<reference evidence="2 3" key="1">
    <citation type="journal article" date="2023" name="Elife">
        <title>Identification of key yeast species and microbe-microbe interactions impacting larval growth of Drosophila in the wild.</title>
        <authorList>
            <person name="Mure A."/>
            <person name="Sugiura Y."/>
            <person name="Maeda R."/>
            <person name="Honda K."/>
            <person name="Sakurai N."/>
            <person name="Takahashi Y."/>
            <person name="Watada M."/>
            <person name="Katoh T."/>
            <person name="Gotoh A."/>
            <person name="Gotoh Y."/>
            <person name="Taniguchi I."/>
            <person name="Nakamura K."/>
            <person name="Hayashi T."/>
            <person name="Katayama T."/>
            <person name="Uemura T."/>
            <person name="Hattori Y."/>
        </authorList>
    </citation>
    <scope>NUCLEOTIDE SEQUENCE [LARGE SCALE GENOMIC DNA]</scope>
    <source>
        <strain evidence="2 3">PK-24</strain>
    </source>
</reference>
<feature type="chain" id="PRO_5043574014" evidence="1">
    <location>
        <begin position="21"/>
        <end position="126"/>
    </location>
</feature>
<proteinExistence type="predicted"/>
<evidence type="ECO:0000313" key="2">
    <source>
        <dbReference type="EMBL" id="GMM47925.1"/>
    </source>
</evidence>
<protein>
    <submittedName>
        <fullName evidence="2">Uncharacterized protein</fullName>
    </submittedName>
</protein>
<dbReference type="EMBL" id="BTGB01000009">
    <property type="protein sequence ID" value="GMM47925.1"/>
    <property type="molecule type" value="Genomic_DNA"/>
</dbReference>
<accession>A0AAV5R9A6</accession>
<organism evidence="2 3">
    <name type="scientific">Pichia kluyveri</name>
    <name type="common">Yeast</name>
    <dbReference type="NCBI Taxonomy" id="36015"/>
    <lineage>
        <taxon>Eukaryota</taxon>
        <taxon>Fungi</taxon>
        <taxon>Dikarya</taxon>
        <taxon>Ascomycota</taxon>
        <taxon>Saccharomycotina</taxon>
        <taxon>Pichiomycetes</taxon>
        <taxon>Pichiales</taxon>
        <taxon>Pichiaceae</taxon>
        <taxon>Pichia</taxon>
    </lineage>
</organism>
<dbReference type="Proteomes" id="UP001378960">
    <property type="component" value="Unassembled WGS sequence"/>
</dbReference>
<gene>
    <name evidence="2" type="ORF">DAPK24_045230</name>
</gene>
<dbReference type="AlphaFoldDB" id="A0AAV5R9A6"/>
<feature type="signal peptide" evidence="1">
    <location>
        <begin position="1"/>
        <end position="20"/>
    </location>
</feature>
<keyword evidence="1" id="KW-0732">Signal</keyword>
<name>A0AAV5R9A6_PICKL</name>
<evidence type="ECO:0000313" key="3">
    <source>
        <dbReference type="Proteomes" id="UP001378960"/>
    </source>
</evidence>
<keyword evidence="3" id="KW-1185">Reference proteome</keyword>
<evidence type="ECO:0000256" key="1">
    <source>
        <dbReference type="SAM" id="SignalP"/>
    </source>
</evidence>
<comment type="caution">
    <text evidence="2">The sequence shown here is derived from an EMBL/GenBank/DDBJ whole genome shotgun (WGS) entry which is preliminary data.</text>
</comment>